<evidence type="ECO:0000313" key="2">
    <source>
        <dbReference type="EMBL" id="KAK4427892.1"/>
    </source>
</evidence>
<dbReference type="AlphaFoldDB" id="A0AAE2CMR1"/>
<feature type="transmembrane region" description="Helical" evidence="1">
    <location>
        <begin position="224"/>
        <end position="252"/>
    </location>
</feature>
<reference evidence="2" key="2">
    <citation type="journal article" date="2024" name="Plant">
        <title>Genomic evolution and insights into agronomic trait innovations of Sesamum species.</title>
        <authorList>
            <person name="Miao H."/>
            <person name="Wang L."/>
            <person name="Qu L."/>
            <person name="Liu H."/>
            <person name="Sun Y."/>
            <person name="Le M."/>
            <person name="Wang Q."/>
            <person name="Wei S."/>
            <person name="Zheng Y."/>
            <person name="Lin W."/>
            <person name="Duan Y."/>
            <person name="Cao H."/>
            <person name="Xiong S."/>
            <person name="Wang X."/>
            <person name="Wei L."/>
            <person name="Li C."/>
            <person name="Ma Q."/>
            <person name="Ju M."/>
            <person name="Zhao R."/>
            <person name="Li G."/>
            <person name="Mu C."/>
            <person name="Tian Q."/>
            <person name="Mei H."/>
            <person name="Zhang T."/>
            <person name="Gao T."/>
            <person name="Zhang H."/>
        </authorList>
    </citation>
    <scope>NUCLEOTIDE SEQUENCE</scope>
    <source>
        <strain evidence="2">3651</strain>
    </source>
</reference>
<reference evidence="2" key="1">
    <citation type="submission" date="2020-06" db="EMBL/GenBank/DDBJ databases">
        <authorList>
            <person name="Li T."/>
            <person name="Hu X."/>
            <person name="Zhang T."/>
            <person name="Song X."/>
            <person name="Zhang H."/>
            <person name="Dai N."/>
            <person name="Sheng W."/>
            <person name="Hou X."/>
            <person name="Wei L."/>
        </authorList>
    </citation>
    <scope>NUCLEOTIDE SEQUENCE</scope>
    <source>
        <strain evidence="2">3651</strain>
        <tissue evidence="2">Leaf</tissue>
    </source>
</reference>
<name>A0AAE2CMR1_9LAMI</name>
<accession>A0AAE2CMR1</accession>
<dbReference type="Proteomes" id="UP001293254">
    <property type="component" value="Unassembled WGS sequence"/>
</dbReference>
<dbReference type="Pfam" id="PF03140">
    <property type="entry name" value="DUF247"/>
    <property type="match status" value="1"/>
</dbReference>
<keyword evidence="3" id="KW-1185">Reference proteome</keyword>
<proteinExistence type="predicted"/>
<organism evidence="2 3">
    <name type="scientific">Sesamum alatum</name>
    <dbReference type="NCBI Taxonomy" id="300844"/>
    <lineage>
        <taxon>Eukaryota</taxon>
        <taxon>Viridiplantae</taxon>
        <taxon>Streptophyta</taxon>
        <taxon>Embryophyta</taxon>
        <taxon>Tracheophyta</taxon>
        <taxon>Spermatophyta</taxon>
        <taxon>Magnoliopsida</taxon>
        <taxon>eudicotyledons</taxon>
        <taxon>Gunneridae</taxon>
        <taxon>Pentapetalae</taxon>
        <taxon>asterids</taxon>
        <taxon>lamiids</taxon>
        <taxon>Lamiales</taxon>
        <taxon>Pedaliaceae</taxon>
        <taxon>Sesamum</taxon>
    </lineage>
</organism>
<sequence>MATIGAVATILIEAAGHVNKLVARFFPNLDLPRTDDQGNAYLHVLHQYRQCLINKEFRPKESLTRRTPTIVSLDVPSATELHKVGIGFTVSKTTSIMDISFEHETLSLPEMYLDDSTKSRFLNIIAFEQVHEDATHDFMSYIFFMFRLIQGPNDVSLLQLHGIIDTSLDRDEVARLFNFLIRRYHTTWLSPEHHVVGCKVRSRYKKMSNEWRQDLFQKYLRSPWAVISVVAAILLFILTTIQTVFTVLSFFYRN</sequence>
<dbReference type="PANTHER" id="PTHR31170:SF25">
    <property type="entry name" value="BNAA09G04570D PROTEIN"/>
    <property type="match status" value="1"/>
</dbReference>
<dbReference type="InterPro" id="IPR004158">
    <property type="entry name" value="DUF247_pln"/>
</dbReference>
<keyword evidence="1" id="KW-0472">Membrane</keyword>
<evidence type="ECO:0000256" key="1">
    <source>
        <dbReference type="SAM" id="Phobius"/>
    </source>
</evidence>
<protein>
    <submittedName>
        <fullName evidence="2">Uncharacterized protein</fullName>
    </submittedName>
</protein>
<comment type="caution">
    <text evidence="2">The sequence shown here is derived from an EMBL/GenBank/DDBJ whole genome shotgun (WGS) entry which is preliminary data.</text>
</comment>
<dbReference type="PANTHER" id="PTHR31170">
    <property type="entry name" value="BNAC04G53230D PROTEIN"/>
    <property type="match status" value="1"/>
</dbReference>
<gene>
    <name evidence="2" type="ORF">Salat_1558200</name>
</gene>
<keyword evidence="1" id="KW-1133">Transmembrane helix</keyword>
<evidence type="ECO:0000313" key="3">
    <source>
        <dbReference type="Proteomes" id="UP001293254"/>
    </source>
</evidence>
<keyword evidence="1" id="KW-0812">Transmembrane</keyword>
<dbReference type="EMBL" id="JACGWO010000005">
    <property type="protein sequence ID" value="KAK4427892.1"/>
    <property type="molecule type" value="Genomic_DNA"/>
</dbReference>